<evidence type="ECO:0000313" key="8">
    <source>
        <dbReference type="Proteomes" id="UP000054270"/>
    </source>
</evidence>
<feature type="transmembrane region" description="Helical" evidence="6">
    <location>
        <begin position="204"/>
        <end position="222"/>
    </location>
</feature>
<dbReference type="OrthoDB" id="196103at2759"/>
<dbReference type="AlphaFoldDB" id="A0A0D2PFF0"/>
<comment type="subcellular location">
    <subcellularLocation>
        <location evidence="1">Membrane</location>
        <topology evidence="1">Multi-pass membrane protein</topology>
    </subcellularLocation>
</comment>
<dbReference type="InterPro" id="IPR051617">
    <property type="entry name" value="UNC-93-like_regulator"/>
</dbReference>
<feature type="transmembrane region" description="Helical" evidence="6">
    <location>
        <begin position="105"/>
        <end position="124"/>
    </location>
</feature>
<dbReference type="PANTHER" id="PTHR23294:SF59">
    <property type="entry name" value="UNC93-LIKE PROTEIN C922.05C"/>
    <property type="match status" value="1"/>
</dbReference>
<reference evidence="8" key="1">
    <citation type="submission" date="2014-04" db="EMBL/GenBank/DDBJ databases">
        <title>Evolutionary Origins and Diversification of the Mycorrhizal Mutualists.</title>
        <authorList>
            <consortium name="DOE Joint Genome Institute"/>
            <consortium name="Mycorrhizal Genomics Consortium"/>
            <person name="Kohler A."/>
            <person name="Kuo A."/>
            <person name="Nagy L.G."/>
            <person name="Floudas D."/>
            <person name="Copeland A."/>
            <person name="Barry K.W."/>
            <person name="Cichocki N."/>
            <person name="Veneault-Fourrey C."/>
            <person name="LaButti K."/>
            <person name="Lindquist E.A."/>
            <person name="Lipzen A."/>
            <person name="Lundell T."/>
            <person name="Morin E."/>
            <person name="Murat C."/>
            <person name="Riley R."/>
            <person name="Ohm R."/>
            <person name="Sun H."/>
            <person name="Tunlid A."/>
            <person name="Henrissat B."/>
            <person name="Grigoriev I.V."/>
            <person name="Hibbett D.S."/>
            <person name="Martin F."/>
        </authorList>
    </citation>
    <scope>NUCLEOTIDE SEQUENCE [LARGE SCALE GENOMIC DNA]</scope>
    <source>
        <strain evidence="8">FD-334 SS-4</strain>
    </source>
</reference>
<sequence>MSGNAEKSSGYNSGNESDNGSSQGVAIFERPKGLKGLYYNPVTQIVMLGFVCFMCPGLFNALTGLGGGGQQDATTASDANAVLYGTFAAGAFFSGTINNKLGPRLTLLLGTTGYSLYIGSFLALNIHPHAGAFVVASGGILGICAGLLWTAQGSLMLSYATEDQKGRFIAIFWGIFNLGAVVGASVSLGQNFHSTVRGPGPGRSIGFLILTLIGVTIPIFMADPNKMIRTDGTKVATPRHPSWKVELYGLYLTLRTDPMVILLFPMFLASNWFYAWQFNEYNDALFNIRARSLNNLVYWFAQILGSISIGFLLDRVTLARRTRAFTAWAILLAMVFIVHTWAYFYQRKYTRESLPPDSPDKFDIFSRGYTGRIFLYIFCGLLDAMWQTTSYWIIGAMSNDPAKLAYFAGFYKSIQSAGGAGSWAADARKTPFINMFISTWVLLVAGLVFALPMIHLRVKNHTDLADETLIRMDDSGRLLDAHEVRRRHRQLQTSASASPAQA</sequence>
<evidence type="ECO:0000256" key="4">
    <source>
        <dbReference type="ARBA" id="ARBA00023136"/>
    </source>
</evidence>
<evidence type="ECO:0000256" key="1">
    <source>
        <dbReference type="ARBA" id="ARBA00004141"/>
    </source>
</evidence>
<feature type="transmembrane region" description="Helical" evidence="6">
    <location>
        <begin position="325"/>
        <end position="344"/>
    </location>
</feature>
<feature type="transmembrane region" description="Helical" evidence="6">
    <location>
        <begin position="37"/>
        <end position="59"/>
    </location>
</feature>
<feature type="region of interest" description="Disordered" evidence="5">
    <location>
        <begin position="1"/>
        <end position="24"/>
    </location>
</feature>
<dbReference type="InterPro" id="IPR010291">
    <property type="entry name" value="Ion_channel_UNC-93"/>
</dbReference>
<evidence type="ECO:0000256" key="6">
    <source>
        <dbReference type="SAM" id="Phobius"/>
    </source>
</evidence>
<dbReference type="Proteomes" id="UP000054270">
    <property type="component" value="Unassembled WGS sequence"/>
</dbReference>
<feature type="transmembrane region" description="Helical" evidence="6">
    <location>
        <begin position="259"/>
        <end position="276"/>
    </location>
</feature>
<accession>A0A0D2PFF0</accession>
<evidence type="ECO:0000256" key="5">
    <source>
        <dbReference type="SAM" id="MobiDB-lite"/>
    </source>
</evidence>
<feature type="transmembrane region" description="Helical" evidence="6">
    <location>
        <begin position="130"/>
        <end position="149"/>
    </location>
</feature>
<keyword evidence="4 6" id="KW-0472">Membrane</keyword>
<dbReference type="OMA" id="MICDADK"/>
<gene>
    <name evidence="7" type="ORF">HYPSUDRAFT_127295</name>
</gene>
<feature type="transmembrane region" description="Helical" evidence="6">
    <location>
        <begin position="79"/>
        <end position="98"/>
    </location>
</feature>
<dbReference type="InterPro" id="IPR036259">
    <property type="entry name" value="MFS_trans_sf"/>
</dbReference>
<protein>
    <recommendedName>
        <fullName evidence="9">Major facilitator superfamily (MFS) profile domain-containing protein</fullName>
    </recommendedName>
</protein>
<dbReference type="Gene3D" id="1.20.1250.20">
    <property type="entry name" value="MFS general substrate transporter like domains"/>
    <property type="match status" value="1"/>
</dbReference>
<keyword evidence="8" id="KW-1185">Reference proteome</keyword>
<evidence type="ECO:0000256" key="2">
    <source>
        <dbReference type="ARBA" id="ARBA00022692"/>
    </source>
</evidence>
<feature type="transmembrane region" description="Helical" evidence="6">
    <location>
        <begin position="373"/>
        <end position="394"/>
    </location>
</feature>
<keyword evidence="2 6" id="KW-0812">Transmembrane</keyword>
<keyword evidence="3 6" id="KW-1133">Transmembrane helix</keyword>
<dbReference type="PANTHER" id="PTHR23294">
    <property type="entry name" value="ET TRANSLATION PRODUCT-RELATED"/>
    <property type="match status" value="1"/>
</dbReference>
<feature type="transmembrane region" description="Helical" evidence="6">
    <location>
        <begin position="170"/>
        <end position="192"/>
    </location>
</feature>
<feature type="transmembrane region" description="Helical" evidence="6">
    <location>
        <begin position="296"/>
        <end position="313"/>
    </location>
</feature>
<evidence type="ECO:0008006" key="9">
    <source>
        <dbReference type="Google" id="ProtNLM"/>
    </source>
</evidence>
<evidence type="ECO:0000256" key="3">
    <source>
        <dbReference type="ARBA" id="ARBA00022989"/>
    </source>
</evidence>
<dbReference type="Pfam" id="PF05978">
    <property type="entry name" value="UNC-93"/>
    <property type="match status" value="1"/>
</dbReference>
<dbReference type="EMBL" id="KN817519">
    <property type="protein sequence ID" value="KJA29479.1"/>
    <property type="molecule type" value="Genomic_DNA"/>
</dbReference>
<organism evidence="7 8">
    <name type="scientific">Hypholoma sublateritium (strain FD-334 SS-4)</name>
    <dbReference type="NCBI Taxonomy" id="945553"/>
    <lineage>
        <taxon>Eukaryota</taxon>
        <taxon>Fungi</taxon>
        <taxon>Dikarya</taxon>
        <taxon>Basidiomycota</taxon>
        <taxon>Agaricomycotina</taxon>
        <taxon>Agaricomycetes</taxon>
        <taxon>Agaricomycetidae</taxon>
        <taxon>Agaricales</taxon>
        <taxon>Agaricineae</taxon>
        <taxon>Strophariaceae</taxon>
        <taxon>Hypholoma</taxon>
    </lineage>
</organism>
<dbReference type="SUPFAM" id="SSF103473">
    <property type="entry name" value="MFS general substrate transporter"/>
    <property type="match status" value="1"/>
</dbReference>
<proteinExistence type="predicted"/>
<dbReference type="GO" id="GO:0016020">
    <property type="term" value="C:membrane"/>
    <property type="evidence" value="ECO:0007669"/>
    <property type="project" value="UniProtKB-SubCell"/>
</dbReference>
<evidence type="ECO:0000313" key="7">
    <source>
        <dbReference type="EMBL" id="KJA29479.1"/>
    </source>
</evidence>
<feature type="transmembrane region" description="Helical" evidence="6">
    <location>
        <begin position="431"/>
        <end position="451"/>
    </location>
</feature>
<name>A0A0D2PFF0_HYPSF</name>